<keyword evidence="6 11" id="KW-0812">Transmembrane</keyword>
<sequence length="116" mass="11639">METLIWVVHVLSAITVIVLVLLQHGKGADMGAAFGSGSSGSLFGASGSANFLSRTTGALAAVFFITSLGLTYLSSHKTEGGGVMDKAVPVQSAKPVQPAPAAPAEGEASKATEIPK</sequence>
<comment type="caution">
    <text evidence="11">Lacks conserved residue(s) required for the propagation of feature annotation.</text>
</comment>
<evidence type="ECO:0000256" key="6">
    <source>
        <dbReference type="ARBA" id="ARBA00022692"/>
    </source>
</evidence>
<evidence type="ECO:0000256" key="10">
    <source>
        <dbReference type="ARBA" id="ARBA00023136"/>
    </source>
</evidence>
<dbReference type="Proteomes" id="UP000012179">
    <property type="component" value="Chromosome"/>
</dbReference>
<evidence type="ECO:0000256" key="5">
    <source>
        <dbReference type="ARBA" id="ARBA00022475"/>
    </source>
</evidence>
<evidence type="ECO:0000313" key="13">
    <source>
        <dbReference type="EMBL" id="ARO88527.1"/>
    </source>
</evidence>
<dbReference type="PANTHER" id="PTHR34182:SF1">
    <property type="entry name" value="PROTEIN-EXPORT MEMBRANE PROTEIN SECG"/>
    <property type="match status" value="1"/>
</dbReference>
<dbReference type="GO" id="GO:0065002">
    <property type="term" value="P:intracellular protein transmembrane transport"/>
    <property type="evidence" value="ECO:0007669"/>
    <property type="project" value="TreeGrafter"/>
</dbReference>
<keyword evidence="9 11" id="KW-0811">Translocation</keyword>
<dbReference type="GO" id="GO:0005886">
    <property type="term" value="C:plasma membrane"/>
    <property type="evidence" value="ECO:0007669"/>
    <property type="project" value="UniProtKB-SubCell"/>
</dbReference>
<reference evidence="13 14" key="1">
    <citation type="journal article" date="2015" name="Int. J. Syst. Evol. Microbiol.">
        <title>Nitrosospira lacus sp. nov., a psychrotolerant, ammonia-oxidizing bacterium from sandy lake sediment.</title>
        <authorList>
            <person name="Urakawa H."/>
            <person name="Garcia J.C."/>
            <person name="Nielsen J.L."/>
            <person name="Le V.Q."/>
            <person name="Kozlowski J.A."/>
            <person name="Stein L.Y."/>
            <person name="Lim C.K."/>
            <person name="Pommerening-Roser A."/>
            <person name="Martens-Habbena W."/>
            <person name="Stahl D.A."/>
            <person name="Klotz M.G."/>
        </authorList>
    </citation>
    <scope>NUCLEOTIDE SEQUENCE [LARGE SCALE GENOMIC DNA]</scope>
    <source>
        <strain evidence="13 14">APG3</strain>
    </source>
</reference>
<dbReference type="eggNOG" id="COG1314">
    <property type="taxonomic scope" value="Bacteria"/>
</dbReference>
<evidence type="ECO:0000256" key="12">
    <source>
        <dbReference type="SAM" id="MobiDB-lite"/>
    </source>
</evidence>
<feature type="transmembrane region" description="Helical" evidence="11">
    <location>
        <begin position="51"/>
        <end position="73"/>
    </location>
</feature>
<comment type="similarity">
    <text evidence="2 11">Belongs to the SecG family.</text>
</comment>
<accession>A0A1W6SRU7</accession>
<evidence type="ECO:0000256" key="3">
    <source>
        <dbReference type="ARBA" id="ARBA00017876"/>
    </source>
</evidence>
<evidence type="ECO:0000256" key="2">
    <source>
        <dbReference type="ARBA" id="ARBA00008445"/>
    </source>
</evidence>
<dbReference type="AlphaFoldDB" id="A0A1W6SRU7"/>
<keyword evidence="10 11" id="KW-0472">Membrane</keyword>
<dbReference type="KEGG" id="nlc:EBAPG3_012520"/>
<evidence type="ECO:0000256" key="1">
    <source>
        <dbReference type="ARBA" id="ARBA00004651"/>
    </source>
</evidence>
<proteinExistence type="inferred from homology"/>
<name>A0A1W6SRU7_9PROT</name>
<comment type="subcellular location">
    <subcellularLocation>
        <location evidence="1 11">Cell membrane</location>
        <topology evidence="1 11">Multi-pass membrane protein</topology>
    </subcellularLocation>
</comment>
<dbReference type="RefSeq" id="WP_004179110.1">
    <property type="nucleotide sequence ID" value="NZ_CP021106.3"/>
</dbReference>
<dbReference type="GO" id="GO:0009306">
    <property type="term" value="P:protein secretion"/>
    <property type="evidence" value="ECO:0007669"/>
    <property type="project" value="UniProtKB-UniRule"/>
</dbReference>
<feature type="compositionally biased region" description="Basic and acidic residues" evidence="12">
    <location>
        <begin position="107"/>
        <end position="116"/>
    </location>
</feature>
<keyword evidence="8 11" id="KW-1133">Transmembrane helix</keyword>
<evidence type="ECO:0000256" key="9">
    <source>
        <dbReference type="ARBA" id="ARBA00023010"/>
    </source>
</evidence>
<keyword evidence="7 11" id="KW-0653">Protein transport</keyword>
<dbReference type="PRINTS" id="PR01651">
    <property type="entry name" value="SECGEXPORT"/>
</dbReference>
<dbReference type="GO" id="GO:0043952">
    <property type="term" value="P:protein transport by the Sec complex"/>
    <property type="evidence" value="ECO:0007669"/>
    <property type="project" value="TreeGrafter"/>
</dbReference>
<keyword evidence="5 11" id="KW-1003">Cell membrane</keyword>
<evidence type="ECO:0000256" key="11">
    <source>
        <dbReference type="RuleBase" id="RU365087"/>
    </source>
</evidence>
<protein>
    <recommendedName>
        <fullName evidence="3 11">Protein-export membrane protein SecG</fullName>
    </recommendedName>
</protein>
<evidence type="ECO:0000313" key="14">
    <source>
        <dbReference type="Proteomes" id="UP000012179"/>
    </source>
</evidence>
<keyword evidence="4 11" id="KW-0813">Transport</keyword>
<feature type="region of interest" description="Disordered" evidence="12">
    <location>
        <begin position="94"/>
        <end position="116"/>
    </location>
</feature>
<evidence type="ECO:0000256" key="8">
    <source>
        <dbReference type="ARBA" id="ARBA00022989"/>
    </source>
</evidence>
<evidence type="ECO:0000256" key="4">
    <source>
        <dbReference type="ARBA" id="ARBA00022448"/>
    </source>
</evidence>
<organism evidence="13 14">
    <name type="scientific">Nitrosospira lacus</name>
    <dbReference type="NCBI Taxonomy" id="1288494"/>
    <lineage>
        <taxon>Bacteria</taxon>
        <taxon>Pseudomonadati</taxon>
        <taxon>Pseudomonadota</taxon>
        <taxon>Betaproteobacteria</taxon>
        <taxon>Nitrosomonadales</taxon>
        <taxon>Nitrosomonadaceae</taxon>
        <taxon>Nitrosospira</taxon>
    </lineage>
</organism>
<gene>
    <name evidence="13" type="ORF">EBAPG3_012520</name>
</gene>
<dbReference type="NCBIfam" id="TIGR00810">
    <property type="entry name" value="secG"/>
    <property type="match status" value="1"/>
</dbReference>
<evidence type="ECO:0000256" key="7">
    <source>
        <dbReference type="ARBA" id="ARBA00022927"/>
    </source>
</evidence>
<dbReference type="PANTHER" id="PTHR34182">
    <property type="entry name" value="PROTEIN-EXPORT MEMBRANE PROTEIN SECG"/>
    <property type="match status" value="1"/>
</dbReference>
<dbReference type="GO" id="GO:0015450">
    <property type="term" value="F:protein-transporting ATPase activity"/>
    <property type="evidence" value="ECO:0007669"/>
    <property type="project" value="UniProtKB-UniRule"/>
</dbReference>
<dbReference type="InterPro" id="IPR004692">
    <property type="entry name" value="SecG"/>
</dbReference>
<dbReference type="EMBL" id="CP021106">
    <property type="protein sequence ID" value="ARO88527.1"/>
    <property type="molecule type" value="Genomic_DNA"/>
</dbReference>
<dbReference type="OrthoDB" id="8566211at2"/>
<dbReference type="Pfam" id="PF03840">
    <property type="entry name" value="SecG"/>
    <property type="match status" value="1"/>
</dbReference>
<comment type="function">
    <text evidence="11">Involved in protein export. Participates in an early event of protein translocation.</text>
</comment>
<keyword evidence="14" id="KW-1185">Reference proteome</keyword>